<feature type="region of interest" description="Disordered" evidence="2">
    <location>
        <begin position="1"/>
        <end position="26"/>
    </location>
</feature>
<evidence type="ECO:0000313" key="5">
    <source>
        <dbReference type="Proteomes" id="UP000001880"/>
    </source>
</evidence>
<dbReference type="Pfam" id="PF01738">
    <property type="entry name" value="DLH"/>
    <property type="match status" value="1"/>
</dbReference>
<evidence type="ECO:0000313" key="4">
    <source>
        <dbReference type="EMBL" id="ACY16614.1"/>
    </source>
</evidence>
<dbReference type="RefSeq" id="WP_012829212.1">
    <property type="nucleotide sequence ID" value="NC_013440.1"/>
</dbReference>
<accession>D0LJP0</accession>
<dbReference type="PANTHER" id="PTHR22946">
    <property type="entry name" value="DIENELACTONE HYDROLASE DOMAIN-CONTAINING PROTEIN-RELATED"/>
    <property type="match status" value="1"/>
</dbReference>
<dbReference type="SUPFAM" id="SSF53474">
    <property type="entry name" value="alpha/beta-Hydrolases"/>
    <property type="match status" value="1"/>
</dbReference>
<dbReference type="GO" id="GO:0052689">
    <property type="term" value="F:carboxylic ester hydrolase activity"/>
    <property type="evidence" value="ECO:0007669"/>
    <property type="project" value="UniProtKB-ARBA"/>
</dbReference>
<keyword evidence="1 4" id="KW-0378">Hydrolase</keyword>
<proteinExistence type="predicted"/>
<evidence type="ECO:0000256" key="2">
    <source>
        <dbReference type="SAM" id="MobiDB-lite"/>
    </source>
</evidence>
<gene>
    <name evidence="4" type="ordered locus">Hoch_4116</name>
</gene>
<protein>
    <submittedName>
        <fullName evidence="4">Dienelactone hydrolase</fullName>
    </submittedName>
</protein>
<feature type="domain" description="Dienelactone hydrolase" evidence="3">
    <location>
        <begin position="82"/>
        <end position="333"/>
    </location>
</feature>
<name>D0LJP0_HALO1</name>
<organism evidence="4 5">
    <name type="scientific">Haliangium ochraceum (strain DSM 14365 / JCM 11303 / SMP-2)</name>
    <dbReference type="NCBI Taxonomy" id="502025"/>
    <lineage>
        <taxon>Bacteria</taxon>
        <taxon>Pseudomonadati</taxon>
        <taxon>Myxococcota</taxon>
        <taxon>Polyangia</taxon>
        <taxon>Haliangiales</taxon>
        <taxon>Kofleriaceae</taxon>
        <taxon>Haliangium</taxon>
    </lineage>
</organism>
<dbReference type="HOGENOM" id="CLU_828378_0_0_7"/>
<dbReference type="InterPro" id="IPR029058">
    <property type="entry name" value="AB_hydrolase_fold"/>
</dbReference>
<dbReference type="InterPro" id="IPR002925">
    <property type="entry name" value="Dienelactn_hydro"/>
</dbReference>
<dbReference type="OrthoDB" id="3647650at2"/>
<keyword evidence="5" id="KW-1185">Reference proteome</keyword>
<dbReference type="eggNOG" id="COG0412">
    <property type="taxonomic scope" value="Bacteria"/>
</dbReference>
<dbReference type="KEGG" id="hoh:Hoch_4116"/>
<dbReference type="PANTHER" id="PTHR22946:SF9">
    <property type="entry name" value="POLYKETIDE TRANSFERASE AF380"/>
    <property type="match status" value="1"/>
</dbReference>
<dbReference type="STRING" id="502025.Hoch_4116"/>
<dbReference type="EMBL" id="CP001804">
    <property type="protein sequence ID" value="ACY16614.1"/>
    <property type="molecule type" value="Genomic_DNA"/>
</dbReference>
<dbReference type="Proteomes" id="UP000001880">
    <property type="component" value="Chromosome"/>
</dbReference>
<sequence>MPSQPSANKRNVREHTNNREHSKRGSAAGSFRLLGFGAAALLIASLGGCAVESPVADFTDIPLEDDIVLKEVSFRNDRGETIKALYAAPERSTPGPAVVLMHGSGGLFDPPDPGEPSHEIGPQFREWAALLYSQGYAVLMPASFYSRGFYEWGDQPDSMDKEDRLIMRVYDAHGALAYACDRPEIDCERIAAVGFSDGASVSTLAVHTRLDEVEGMEKLTPVEERPNFQMVIPYYPGCGFYGLVKINTDDPDEFYEPSVPVYMQHGDDDKLLDDCETRLDQTDTLTDLLGLSQNPFHLFVYNAGHSFDNDPRGSSEESARDEARSLTFELLDEMR</sequence>
<evidence type="ECO:0000256" key="1">
    <source>
        <dbReference type="ARBA" id="ARBA00022801"/>
    </source>
</evidence>
<dbReference type="Gene3D" id="3.40.50.1820">
    <property type="entry name" value="alpha/beta hydrolase"/>
    <property type="match status" value="1"/>
</dbReference>
<feature type="compositionally biased region" description="Basic and acidic residues" evidence="2">
    <location>
        <begin position="11"/>
        <end position="20"/>
    </location>
</feature>
<dbReference type="AlphaFoldDB" id="D0LJP0"/>
<evidence type="ECO:0000259" key="3">
    <source>
        <dbReference type="Pfam" id="PF01738"/>
    </source>
</evidence>
<dbReference type="InterPro" id="IPR050261">
    <property type="entry name" value="FrsA_esterase"/>
</dbReference>
<reference evidence="4 5" key="1">
    <citation type="journal article" date="2010" name="Stand. Genomic Sci.">
        <title>Complete genome sequence of Haliangium ochraceum type strain (SMP-2).</title>
        <authorList>
            <consortium name="US DOE Joint Genome Institute (JGI-PGF)"/>
            <person name="Ivanova N."/>
            <person name="Daum C."/>
            <person name="Lang E."/>
            <person name="Abt B."/>
            <person name="Kopitz M."/>
            <person name="Saunders E."/>
            <person name="Lapidus A."/>
            <person name="Lucas S."/>
            <person name="Glavina Del Rio T."/>
            <person name="Nolan M."/>
            <person name="Tice H."/>
            <person name="Copeland A."/>
            <person name="Cheng J.F."/>
            <person name="Chen F."/>
            <person name="Bruce D."/>
            <person name="Goodwin L."/>
            <person name="Pitluck S."/>
            <person name="Mavromatis K."/>
            <person name="Pati A."/>
            <person name="Mikhailova N."/>
            <person name="Chen A."/>
            <person name="Palaniappan K."/>
            <person name="Land M."/>
            <person name="Hauser L."/>
            <person name="Chang Y.J."/>
            <person name="Jeffries C.D."/>
            <person name="Detter J.C."/>
            <person name="Brettin T."/>
            <person name="Rohde M."/>
            <person name="Goker M."/>
            <person name="Bristow J."/>
            <person name="Markowitz V."/>
            <person name="Eisen J.A."/>
            <person name="Hugenholtz P."/>
            <person name="Kyrpides N.C."/>
            <person name="Klenk H.P."/>
        </authorList>
    </citation>
    <scope>NUCLEOTIDE SEQUENCE [LARGE SCALE GENOMIC DNA]</scope>
    <source>
        <strain evidence="5">DSM 14365 / CIP 107738 / JCM 11303 / AJ 13395 / SMP-2</strain>
    </source>
</reference>